<keyword evidence="2" id="KW-0732">Signal</keyword>
<evidence type="ECO:0000256" key="1">
    <source>
        <dbReference type="SAM" id="MobiDB-lite"/>
    </source>
</evidence>
<feature type="compositionally biased region" description="Low complexity" evidence="1">
    <location>
        <begin position="99"/>
        <end position="110"/>
    </location>
</feature>
<evidence type="ECO:0000313" key="3">
    <source>
        <dbReference type="Ensembl" id="ENSEASP00005031859.1"/>
    </source>
</evidence>
<sequence>MLLLSPALIWHWLPGEGGPEAAAAARPRPPGIFERCSWVPGGWQTWQRRVGRTPKPTSRKGGLARREREEEAGASGHSAAGPRGTPGAGWPKPGPGASPPRGRVARPRAPCCGQAAWPAAPGVQATWAHSRDRGRIVPTPGPAEEQAAAGTPAVLPGPGREPSPQQLPGRPLEGAHSSQGPGRLFGFSPSVKRIGIMAPATQGCFDDKTTGAKRWPGSHEGSRVQARHHIPLRPPQILHPTTTTKPGGFKMVSCLEWKGLSGSAHRCLARDFPEYKRAPIQARCPSGRTKSLVPPSAPRAVFQSGPVHARAGQAPAPC</sequence>
<proteinExistence type="predicted"/>
<evidence type="ECO:0000256" key="2">
    <source>
        <dbReference type="SAM" id="SignalP"/>
    </source>
</evidence>
<dbReference type="AlphaFoldDB" id="A0A8C4PUW5"/>
<feature type="region of interest" description="Disordered" evidence="1">
    <location>
        <begin position="47"/>
        <end position="188"/>
    </location>
</feature>
<protein>
    <submittedName>
        <fullName evidence="3">Uncharacterized protein</fullName>
    </submittedName>
</protein>
<feature type="chain" id="PRO_5034733929" evidence="2">
    <location>
        <begin position="18"/>
        <end position="318"/>
    </location>
</feature>
<feature type="signal peptide" evidence="2">
    <location>
        <begin position="1"/>
        <end position="17"/>
    </location>
</feature>
<dbReference type="Ensembl" id="ENSEAST00005034690.1">
    <property type="protein sequence ID" value="ENSEASP00005031859.1"/>
    <property type="gene ID" value="ENSEASG00005021744.1"/>
</dbReference>
<feature type="region of interest" description="Disordered" evidence="1">
    <location>
        <begin position="202"/>
        <end position="244"/>
    </location>
</feature>
<reference evidence="3" key="1">
    <citation type="submission" date="2023-03" db="UniProtKB">
        <authorList>
            <consortium name="Ensembl"/>
        </authorList>
    </citation>
    <scope>IDENTIFICATION</scope>
</reference>
<accession>A0A8C4PUW5</accession>
<name>A0A8C4PUW5_EQUAS</name>
<organism evidence="3">
    <name type="scientific">Equus asinus asinus</name>
    <dbReference type="NCBI Taxonomy" id="83772"/>
    <lineage>
        <taxon>Eukaryota</taxon>
        <taxon>Metazoa</taxon>
        <taxon>Chordata</taxon>
        <taxon>Craniata</taxon>
        <taxon>Vertebrata</taxon>
        <taxon>Euteleostomi</taxon>
        <taxon>Mammalia</taxon>
        <taxon>Eutheria</taxon>
        <taxon>Laurasiatheria</taxon>
        <taxon>Perissodactyla</taxon>
        <taxon>Equidae</taxon>
        <taxon>Equus</taxon>
    </lineage>
</organism>
<feature type="compositionally biased region" description="Low complexity" evidence="1">
    <location>
        <begin position="73"/>
        <end position="91"/>
    </location>
</feature>